<dbReference type="EMBL" id="CAFBLN010000054">
    <property type="protein sequence ID" value="CAB4876089.1"/>
    <property type="molecule type" value="Genomic_DNA"/>
</dbReference>
<evidence type="ECO:0000256" key="4">
    <source>
        <dbReference type="ARBA" id="ARBA00017273"/>
    </source>
</evidence>
<organism evidence="17">
    <name type="scientific">freshwater metagenome</name>
    <dbReference type="NCBI Taxonomy" id="449393"/>
    <lineage>
        <taxon>unclassified sequences</taxon>
        <taxon>metagenomes</taxon>
        <taxon>ecological metagenomes</taxon>
    </lineage>
</organism>
<dbReference type="Pfam" id="PF14579">
    <property type="entry name" value="HHH_6"/>
    <property type="match status" value="1"/>
</dbReference>
<evidence type="ECO:0000259" key="15">
    <source>
        <dbReference type="Pfam" id="PF14579"/>
    </source>
</evidence>
<keyword evidence="9" id="KW-0227">DNA damage</keyword>
<dbReference type="Pfam" id="PF01336">
    <property type="entry name" value="tRNA_anti-codon"/>
    <property type="match status" value="1"/>
</dbReference>
<dbReference type="CDD" id="cd04485">
    <property type="entry name" value="DnaE_OBF"/>
    <property type="match status" value="1"/>
</dbReference>
<evidence type="ECO:0000259" key="14">
    <source>
        <dbReference type="Pfam" id="PF07733"/>
    </source>
</evidence>
<name>A0A6J7E6C8_9ZZZZ</name>
<evidence type="ECO:0000256" key="1">
    <source>
        <dbReference type="ARBA" id="ARBA00004496"/>
    </source>
</evidence>
<dbReference type="AlphaFoldDB" id="A0A6J7E6C8"/>
<dbReference type="GO" id="GO:0006281">
    <property type="term" value="P:DNA repair"/>
    <property type="evidence" value="ECO:0007669"/>
    <property type="project" value="UniProtKB-KW"/>
</dbReference>
<dbReference type="InterPro" id="IPR040982">
    <property type="entry name" value="DNA_pol3_finger"/>
</dbReference>
<dbReference type="InterPro" id="IPR011708">
    <property type="entry name" value="DNA_pol3_alpha_NTPase_dom"/>
</dbReference>
<feature type="domain" description="DNA polymerase III alpha subunit finger" evidence="16">
    <location>
        <begin position="264"/>
        <end position="427"/>
    </location>
</feature>
<keyword evidence="8" id="KW-0235">DNA replication</keyword>
<keyword evidence="5" id="KW-0963">Cytoplasm</keyword>
<feature type="domain" description="OB" evidence="13">
    <location>
        <begin position="666"/>
        <end position="740"/>
    </location>
</feature>
<comment type="similarity">
    <text evidence="2">Belongs to the DNA polymerase type-C family. DnaE2 subfamily.</text>
</comment>
<evidence type="ECO:0000256" key="7">
    <source>
        <dbReference type="ARBA" id="ARBA00022695"/>
    </source>
</evidence>
<dbReference type="InterPro" id="IPR004805">
    <property type="entry name" value="DnaE2/DnaE/PolC"/>
</dbReference>
<accession>A0A6J7E6C8</accession>
<protein>
    <recommendedName>
        <fullName evidence="4">Error-prone DNA polymerase</fullName>
        <ecNumber evidence="3">2.7.7.7</ecNumber>
    </recommendedName>
</protein>
<keyword evidence="7" id="KW-0548">Nucleotidyltransferase</keyword>
<dbReference type="PANTHER" id="PTHR32294:SF4">
    <property type="entry name" value="ERROR-PRONE DNA POLYMERASE"/>
    <property type="match status" value="1"/>
</dbReference>
<evidence type="ECO:0000256" key="8">
    <source>
        <dbReference type="ARBA" id="ARBA00022705"/>
    </source>
</evidence>
<evidence type="ECO:0000259" key="16">
    <source>
        <dbReference type="Pfam" id="PF17657"/>
    </source>
</evidence>
<dbReference type="Gene3D" id="1.10.150.870">
    <property type="match status" value="1"/>
</dbReference>
<dbReference type="Pfam" id="PF17657">
    <property type="entry name" value="DNA_pol3_finger"/>
    <property type="match status" value="1"/>
</dbReference>
<evidence type="ECO:0000256" key="12">
    <source>
        <dbReference type="ARBA" id="ARBA00049244"/>
    </source>
</evidence>
<evidence type="ECO:0000259" key="13">
    <source>
        <dbReference type="Pfam" id="PF01336"/>
    </source>
</evidence>
<evidence type="ECO:0000256" key="5">
    <source>
        <dbReference type="ARBA" id="ARBA00022490"/>
    </source>
</evidence>
<comment type="subcellular location">
    <subcellularLocation>
        <location evidence="1">Cytoplasm</location>
    </subcellularLocation>
</comment>
<dbReference type="GO" id="GO:0003676">
    <property type="term" value="F:nucleic acid binding"/>
    <property type="evidence" value="ECO:0007669"/>
    <property type="project" value="InterPro"/>
</dbReference>
<dbReference type="InterPro" id="IPR029460">
    <property type="entry name" value="DNAPol_HHH"/>
</dbReference>
<keyword evidence="10" id="KW-0239">DNA-directed DNA polymerase</keyword>
<evidence type="ECO:0000313" key="17">
    <source>
        <dbReference type="EMBL" id="CAB4876089.1"/>
    </source>
</evidence>
<comment type="catalytic activity">
    <reaction evidence="12">
        <text>DNA(n) + a 2'-deoxyribonucleoside 5'-triphosphate = DNA(n+1) + diphosphate</text>
        <dbReference type="Rhea" id="RHEA:22508"/>
        <dbReference type="Rhea" id="RHEA-COMP:17339"/>
        <dbReference type="Rhea" id="RHEA-COMP:17340"/>
        <dbReference type="ChEBI" id="CHEBI:33019"/>
        <dbReference type="ChEBI" id="CHEBI:61560"/>
        <dbReference type="ChEBI" id="CHEBI:173112"/>
        <dbReference type="EC" id="2.7.7.7"/>
    </reaction>
</comment>
<evidence type="ECO:0000256" key="6">
    <source>
        <dbReference type="ARBA" id="ARBA00022679"/>
    </source>
</evidence>
<evidence type="ECO:0000256" key="11">
    <source>
        <dbReference type="ARBA" id="ARBA00023204"/>
    </source>
</evidence>
<keyword evidence="11" id="KW-0234">DNA repair</keyword>
<dbReference type="PANTHER" id="PTHR32294">
    <property type="entry name" value="DNA POLYMERASE III SUBUNIT ALPHA"/>
    <property type="match status" value="1"/>
</dbReference>
<sequence>MAFDLRLVTPQLPNFPTPPGHDEQSYLEQLVSEGATRRYGPRTAERVVGAWRQIDHELSVIKQLGFAGYFLIVWDITEFCRRENIYCQGRGSAANSAACFALGITNADAVRLNLFFERFLSTSRDGPPDIDVDIESGRREEVIQYVYRRYGRHHAAQVANVITYRPRSAQRDVARAFGYAAVDEMTPEESARDGAHIEEIATELLNRPRHLGIHSAGMVICDRPVSEVCPVEWGRTPGRSVLQWDKDDCAATGLVKFDLLGLGMLEALHRAVDLIEEHEGVRLDLGELPQEEIVYDLLCRADTVGLFQVESRAQMGTLPRVQPRCFYDLVIEVALIRPGPIQGQAVNPYIRRRRGEEPVTYLHPRLEPILERTLGVPLFQEQLMEMAVAVAGFSPAEADELRQAMAAKRSEVRMARLKGRFYAGMANYDIVGPDADHLWDALSAFANFGFPESHSVSFAHLVYCSAWLKVHYPAAFLAALLNAQPLGFWSPQSLVSDAQRHGVTVLRPDVQCSQATSTLEHCEAGTAVRLGLTTVRGVREAAAQRIVDGAPWITMEDLARRAELRQAHLESLAAAGALDSLGRSRRGLLWEAGAASQNTKGRLPGMVTGTTAPVLRATSEFERVADDMWSLGLTPDATALALCRESLNRLDVTMAGLLASVEAHRVVVCGVVTHRQHPETANGAVFLNLEDESGHVNVIFSKGAWVRWESVARTAPVLLIRGVLQRGQGAIALQAESVEVFDVAVTTPPSRDFR</sequence>
<dbReference type="GO" id="GO:0008408">
    <property type="term" value="F:3'-5' exonuclease activity"/>
    <property type="evidence" value="ECO:0007669"/>
    <property type="project" value="InterPro"/>
</dbReference>
<evidence type="ECO:0000256" key="2">
    <source>
        <dbReference type="ARBA" id="ARBA00007391"/>
    </source>
</evidence>
<evidence type="ECO:0000256" key="10">
    <source>
        <dbReference type="ARBA" id="ARBA00022932"/>
    </source>
</evidence>
<reference evidence="17" key="1">
    <citation type="submission" date="2020-05" db="EMBL/GenBank/DDBJ databases">
        <authorList>
            <person name="Chiriac C."/>
            <person name="Salcher M."/>
            <person name="Ghai R."/>
            <person name="Kavagutti S V."/>
        </authorList>
    </citation>
    <scope>NUCLEOTIDE SEQUENCE</scope>
</reference>
<dbReference type="Pfam" id="PF07733">
    <property type="entry name" value="DNA_pol3_alpha"/>
    <property type="match status" value="1"/>
</dbReference>
<keyword evidence="6" id="KW-0808">Transferase</keyword>
<dbReference type="GO" id="GO:0003887">
    <property type="term" value="F:DNA-directed DNA polymerase activity"/>
    <property type="evidence" value="ECO:0007669"/>
    <property type="project" value="UniProtKB-KW"/>
</dbReference>
<evidence type="ECO:0000256" key="9">
    <source>
        <dbReference type="ARBA" id="ARBA00022763"/>
    </source>
</evidence>
<feature type="domain" description="DNA polymerase helix-hairpin-helix motif" evidence="15">
    <location>
        <begin position="502"/>
        <end position="587"/>
    </location>
</feature>
<dbReference type="EC" id="2.7.7.7" evidence="3"/>
<dbReference type="NCBIfam" id="NF004225">
    <property type="entry name" value="PRK05672.1"/>
    <property type="match status" value="1"/>
</dbReference>
<dbReference type="GO" id="GO:0005737">
    <property type="term" value="C:cytoplasm"/>
    <property type="evidence" value="ECO:0007669"/>
    <property type="project" value="UniProtKB-SubCell"/>
</dbReference>
<proteinExistence type="inferred from homology"/>
<feature type="domain" description="Bacterial DNA polymerase III alpha subunit NTPase" evidence="14">
    <location>
        <begin position="25"/>
        <end position="261"/>
    </location>
</feature>
<dbReference type="InterPro" id="IPR004365">
    <property type="entry name" value="NA-bd_OB_tRNA"/>
</dbReference>
<gene>
    <name evidence="17" type="ORF">UFOPK3381_01082</name>
</gene>
<dbReference type="GO" id="GO:0006260">
    <property type="term" value="P:DNA replication"/>
    <property type="evidence" value="ECO:0007669"/>
    <property type="project" value="UniProtKB-KW"/>
</dbReference>
<evidence type="ECO:0000256" key="3">
    <source>
        <dbReference type="ARBA" id="ARBA00012417"/>
    </source>
</evidence>